<dbReference type="Proteomes" id="UP001597373">
    <property type="component" value="Unassembled WGS sequence"/>
</dbReference>
<reference evidence="2" key="1">
    <citation type="journal article" date="2019" name="Int. J. Syst. Evol. Microbiol.">
        <title>The Global Catalogue of Microorganisms (GCM) 10K type strain sequencing project: providing services to taxonomists for standard genome sequencing and annotation.</title>
        <authorList>
            <consortium name="The Broad Institute Genomics Platform"/>
            <consortium name="The Broad Institute Genome Sequencing Center for Infectious Disease"/>
            <person name="Wu L."/>
            <person name="Ma J."/>
        </authorList>
    </citation>
    <scope>NUCLEOTIDE SEQUENCE [LARGE SCALE GENOMIC DNA]</scope>
    <source>
        <strain evidence="2">KCTC 23707</strain>
    </source>
</reference>
<proteinExistence type="predicted"/>
<keyword evidence="2" id="KW-1185">Reference proteome</keyword>
<comment type="caution">
    <text evidence="1">The sequence shown here is derived from an EMBL/GenBank/DDBJ whole genome shotgun (WGS) entry which is preliminary data.</text>
</comment>
<dbReference type="EMBL" id="JBHUIR010000038">
    <property type="protein sequence ID" value="MFD2260387.1"/>
    <property type="molecule type" value="Genomic_DNA"/>
</dbReference>
<gene>
    <name evidence="1" type="ORF">ACFSMZ_11505</name>
</gene>
<organism evidence="1 2">
    <name type="scientific">Chelativorans composti</name>
    <dbReference type="NCBI Taxonomy" id="768533"/>
    <lineage>
        <taxon>Bacteria</taxon>
        <taxon>Pseudomonadati</taxon>
        <taxon>Pseudomonadota</taxon>
        <taxon>Alphaproteobacteria</taxon>
        <taxon>Hyphomicrobiales</taxon>
        <taxon>Phyllobacteriaceae</taxon>
        <taxon>Chelativorans</taxon>
    </lineage>
</organism>
<sequence length="52" mass="5334">MSAAPITYSTIFKLALAATLLFAAGLLGTGLWMANGAALFLALAESSLSWCL</sequence>
<name>A0ABW5DH32_9HYPH</name>
<protein>
    <submittedName>
        <fullName evidence="1">Uncharacterized protein</fullName>
    </submittedName>
</protein>
<evidence type="ECO:0000313" key="1">
    <source>
        <dbReference type="EMBL" id="MFD2260387.1"/>
    </source>
</evidence>
<evidence type="ECO:0000313" key="2">
    <source>
        <dbReference type="Proteomes" id="UP001597373"/>
    </source>
</evidence>
<accession>A0ABW5DH32</accession>
<dbReference type="RefSeq" id="WP_165278539.1">
    <property type="nucleotide sequence ID" value="NZ_BAABGS010000021.1"/>
</dbReference>